<keyword evidence="2" id="KW-0812">Transmembrane</keyword>
<protein>
    <submittedName>
        <fullName evidence="3">Uncharacterized protein</fullName>
    </submittedName>
</protein>
<dbReference type="AlphaFoldDB" id="D0NIB8"/>
<dbReference type="EMBL" id="DS028139">
    <property type="protein sequence ID" value="EEY59203.1"/>
    <property type="molecule type" value="Genomic_DNA"/>
</dbReference>
<dbReference type="GeneID" id="9470737"/>
<keyword evidence="4" id="KW-1185">Reference proteome</keyword>
<keyword evidence="2" id="KW-0472">Membrane</keyword>
<sequence>MTYPVYAVAEPSLVLLACALAGAVIGDFCLGEAPYRNHCTHRRRRSYHGAAPLTWLRAMAGLSASDLLAASMHAGDTVELYSHLFVFGDARGHHTTKVLRIDEDVSASYPVDVDTDEPIPRDMMVRLVVDRHGNRFKPAYAIWRTLRSYTLIPGECSAPRRAVAFAKAMSTAVRGAVEYAFQQHRAGCEDFVGECSQSESEPSERLSCTGDSSSTSRTSIVAKAASDDGDSRLPSQPVRDRPADTQMADVLPACVEAERLPSSTIRVGDTAVDVNEFSNAREGDGNTGKDCLHSVAQPRQSEELISDPTTSDPMSSSASISSGGDHGDGGTAGEAGEGADRDLPREENTLSATRPCQSVPTDQNVLDAREYIRSVPTRLEGRRSATRRRSVRALGTSRVRRNGGII</sequence>
<dbReference type="OrthoDB" id="59296at2759"/>
<dbReference type="HOGENOM" id="CLU_678764_0_0_1"/>
<feature type="region of interest" description="Disordered" evidence="1">
    <location>
        <begin position="199"/>
        <end position="244"/>
    </location>
</feature>
<evidence type="ECO:0000313" key="3">
    <source>
        <dbReference type="EMBL" id="EEY59203.1"/>
    </source>
</evidence>
<dbReference type="KEGG" id="pif:PITG_22948"/>
<dbReference type="InParanoid" id="D0NIB8"/>
<proteinExistence type="predicted"/>
<dbReference type="eggNOG" id="ENOG502RRZ1">
    <property type="taxonomic scope" value="Eukaryota"/>
</dbReference>
<evidence type="ECO:0000256" key="2">
    <source>
        <dbReference type="SAM" id="Phobius"/>
    </source>
</evidence>
<dbReference type="RefSeq" id="XP_002901217.1">
    <property type="nucleotide sequence ID" value="XM_002901171.1"/>
</dbReference>
<dbReference type="OMA" id="RAGCEDF"/>
<reference evidence="4" key="1">
    <citation type="journal article" date="2009" name="Nature">
        <title>Genome sequence and analysis of the Irish potato famine pathogen Phytophthora infestans.</title>
        <authorList>
            <consortium name="The Broad Institute Genome Sequencing Platform"/>
            <person name="Haas B.J."/>
            <person name="Kamoun S."/>
            <person name="Zody M.C."/>
            <person name="Jiang R.H."/>
            <person name="Handsaker R.E."/>
            <person name="Cano L.M."/>
            <person name="Grabherr M."/>
            <person name="Kodira C.D."/>
            <person name="Raffaele S."/>
            <person name="Torto-Alalibo T."/>
            <person name="Bozkurt T.O."/>
            <person name="Ah-Fong A.M."/>
            <person name="Alvarado L."/>
            <person name="Anderson V.L."/>
            <person name="Armstrong M.R."/>
            <person name="Avrova A."/>
            <person name="Baxter L."/>
            <person name="Beynon J."/>
            <person name="Boevink P.C."/>
            <person name="Bollmann S.R."/>
            <person name="Bos J.I."/>
            <person name="Bulone V."/>
            <person name="Cai G."/>
            <person name="Cakir C."/>
            <person name="Carrington J.C."/>
            <person name="Chawner M."/>
            <person name="Conti L."/>
            <person name="Costanzo S."/>
            <person name="Ewan R."/>
            <person name="Fahlgren N."/>
            <person name="Fischbach M.A."/>
            <person name="Fugelstad J."/>
            <person name="Gilroy E.M."/>
            <person name="Gnerre S."/>
            <person name="Green P.J."/>
            <person name="Grenville-Briggs L.J."/>
            <person name="Griffith J."/>
            <person name="Grunwald N.J."/>
            <person name="Horn K."/>
            <person name="Horner N.R."/>
            <person name="Hu C.H."/>
            <person name="Huitema E."/>
            <person name="Jeong D.H."/>
            <person name="Jones A.M."/>
            <person name="Jones J.D."/>
            <person name="Jones R.W."/>
            <person name="Karlsson E.K."/>
            <person name="Kunjeti S.G."/>
            <person name="Lamour K."/>
            <person name="Liu Z."/>
            <person name="Ma L."/>
            <person name="Maclean D."/>
            <person name="Chibucos M.C."/>
            <person name="McDonald H."/>
            <person name="McWalters J."/>
            <person name="Meijer H.J."/>
            <person name="Morgan W."/>
            <person name="Morris P.F."/>
            <person name="Munro C.A."/>
            <person name="O'Neill K."/>
            <person name="Ospina-Giraldo M."/>
            <person name="Pinzon A."/>
            <person name="Pritchard L."/>
            <person name="Ramsahoye B."/>
            <person name="Ren Q."/>
            <person name="Restrepo S."/>
            <person name="Roy S."/>
            <person name="Sadanandom A."/>
            <person name="Savidor A."/>
            <person name="Schornack S."/>
            <person name="Schwartz D.C."/>
            <person name="Schumann U.D."/>
            <person name="Schwessinger B."/>
            <person name="Seyer L."/>
            <person name="Sharpe T."/>
            <person name="Silvar C."/>
            <person name="Song J."/>
            <person name="Studholme D.J."/>
            <person name="Sykes S."/>
            <person name="Thines M."/>
            <person name="van de Vondervoort P.J."/>
            <person name="Phuntumart V."/>
            <person name="Wawra S."/>
            <person name="Weide R."/>
            <person name="Win J."/>
            <person name="Young C."/>
            <person name="Zhou S."/>
            <person name="Fry W."/>
            <person name="Meyers B.C."/>
            <person name="van West P."/>
            <person name="Ristaino J."/>
            <person name="Govers F."/>
            <person name="Birch P.R."/>
            <person name="Whisson S.C."/>
            <person name="Judelson H.S."/>
            <person name="Nusbaum C."/>
        </authorList>
    </citation>
    <scope>NUCLEOTIDE SEQUENCE [LARGE SCALE GENOMIC DNA]</scope>
    <source>
        <strain evidence="4">T30-4</strain>
    </source>
</reference>
<evidence type="ECO:0000313" key="4">
    <source>
        <dbReference type="Proteomes" id="UP000006643"/>
    </source>
</evidence>
<feature type="compositionally biased region" description="Polar residues" evidence="1">
    <location>
        <begin position="209"/>
        <end position="219"/>
    </location>
</feature>
<feature type="compositionally biased region" description="Low complexity" evidence="1">
    <location>
        <begin position="306"/>
        <end position="323"/>
    </location>
</feature>
<accession>D0NIB8</accession>
<organism evidence="3 4">
    <name type="scientific">Phytophthora infestans (strain T30-4)</name>
    <name type="common">Potato late blight agent</name>
    <dbReference type="NCBI Taxonomy" id="403677"/>
    <lineage>
        <taxon>Eukaryota</taxon>
        <taxon>Sar</taxon>
        <taxon>Stramenopiles</taxon>
        <taxon>Oomycota</taxon>
        <taxon>Peronosporomycetes</taxon>
        <taxon>Peronosporales</taxon>
        <taxon>Peronosporaceae</taxon>
        <taxon>Phytophthora</taxon>
    </lineage>
</organism>
<evidence type="ECO:0000256" key="1">
    <source>
        <dbReference type="SAM" id="MobiDB-lite"/>
    </source>
</evidence>
<dbReference type="Proteomes" id="UP000006643">
    <property type="component" value="Unassembled WGS sequence"/>
</dbReference>
<feature type="region of interest" description="Disordered" evidence="1">
    <location>
        <begin position="298"/>
        <end position="342"/>
    </location>
</feature>
<gene>
    <name evidence="3" type="ORF">PITG_22948</name>
</gene>
<dbReference type="VEuPathDB" id="FungiDB:PITG_22948"/>
<feature type="transmembrane region" description="Helical" evidence="2">
    <location>
        <begin position="12"/>
        <end position="35"/>
    </location>
</feature>
<keyword evidence="2" id="KW-1133">Transmembrane helix</keyword>
<dbReference type="STRING" id="403677.D0NIB8"/>
<name>D0NIB8_PHYIT</name>